<dbReference type="InterPro" id="IPR029063">
    <property type="entry name" value="SAM-dependent_MTases_sf"/>
</dbReference>
<protein>
    <submittedName>
        <fullName evidence="1">Methyltransferase domain-containing protein</fullName>
    </submittedName>
</protein>
<evidence type="ECO:0000313" key="2">
    <source>
        <dbReference type="Proteomes" id="UP000729701"/>
    </source>
</evidence>
<organism evidence="1 2">
    <name type="scientific">Cyanomargarita calcarea GSE-NOS-MK-12-04C</name>
    <dbReference type="NCBI Taxonomy" id="2839659"/>
    <lineage>
        <taxon>Bacteria</taxon>
        <taxon>Bacillati</taxon>
        <taxon>Cyanobacteriota</taxon>
        <taxon>Cyanophyceae</taxon>
        <taxon>Nostocales</taxon>
        <taxon>Cyanomargaritaceae</taxon>
        <taxon>Cyanomargarita</taxon>
    </lineage>
</organism>
<sequence>MKQVGVDFDDPVQVEAYDRKQTSNTPEANQALIQRLGISKKHRVIDIGTGTGTFAIIAALNGAHVYAVDVSHAMLSYAEYICRKIC</sequence>
<gene>
    <name evidence="1" type="ORF">KME60_12780</name>
</gene>
<name>A0A951USV1_9CYAN</name>
<dbReference type="SUPFAM" id="SSF53335">
    <property type="entry name" value="S-adenosyl-L-methionine-dependent methyltransferases"/>
    <property type="match status" value="1"/>
</dbReference>
<keyword evidence="1" id="KW-0489">Methyltransferase</keyword>
<dbReference type="Proteomes" id="UP000729701">
    <property type="component" value="Unassembled WGS sequence"/>
</dbReference>
<evidence type="ECO:0000313" key="1">
    <source>
        <dbReference type="EMBL" id="MBW4668264.1"/>
    </source>
</evidence>
<dbReference type="GO" id="GO:0032259">
    <property type="term" value="P:methylation"/>
    <property type="evidence" value="ECO:0007669"/>
    <property type="project" value="UniProtKB-KW"/>
</dbReference>
<accession>A0A951USV1</accession>
<keyword evidence="1" id="KW-0808">Transferase</keyword>
<reference evidence="1" key="2">
    <citation type="journal article" date="2022" name="Microbiol. Resour. Announc.">
        <title>Metagenome Sequencing to Explore Phylogenomics of Terrestrial Cyanobacteria.</title>
        <authorList>
            <person name="Ward R.D."/>
            <person name="Stajich J.E."/>
            <person name="Johansen J.R."/>
            <person name="Huntemann M."/>
            <person name="Clum A."/>
            <person name="Foster B."/>
            <person name="Foster B."/>
            <person name="Roux S."/>
            <person name="Palaniappan K."/>
            <person name="Varghese N."/>
            <person name="Mukherjee S."/>
            <person name="Reddy T.B.K."/>
            <person name="Daum C."/>
            <person name="Copeland A."/>
            <person name="Chen I.A."/>
            <person name="Ivanova N.N."/>
            <person name="Kyrpides N.C."/>
            <person name="Shapiro N."/>
            <person name="Eloe-Fadrosh E.A."/>
            <person name="Pietrasiak N."/>
        </authorList>
    </citation>
    <scope>NUCLEOTIDE SEQUENCE</scope>
    <source>
        <strain evidence="1">GSE-NOS-MK-12-04C</strain>
    </source>
</reference>
<proteinExistence type="predicted"/>
<dbReference type="AlphaFoldDB" id="A0A951USV1"/>
<dbReference type="Pfam" id="PF13489">
    <property type="entry name" value="Methyltransf_23"/>
    <property type="match status" value="1"/>
</dbReference>
<dbReference type="GO" id="GO:0008168">
    <property type="term" value="F:methyltransferase activity"/>
    <property type="evidence" value="ECO:0007669"/>
    <property type="project" value="UniProtKB-KW"/>
</dbReference>
<comment type="caution">
    <text evidence="1">The sequence shown here is derived from an EMBL/GenBank/DDBJ whole genome shotgun (WGS) entry which is preliminary data.</text>
</comment>
<dbReference type="CDD" id="cd02440">
    <property type="entry name" value="AdoMet_MTases"/>
    <property type="match status" value="1"/>
</dbReference>
<dbReference type="Gene3D" id="3.40.50.150">
    <property type="entry name" value="Vaccinia Virus protein VP39"/>
    <property type="match status" value="1"/>
</dbReference>
<dbReference type="EMBL" id="JAHHGZ010000011">
    <property type="protein sequence ID" value="MBW4668264.1"/>
    <property type="molecule type" value="Genomic_DNA"/>
</dbReference>
<reference evidence="1" key="1">
    <citation type="submission" date="2021-05" db="EMBL/GenBank/DDBJ databases">
        <authorList>
            <person name="Pietrasiak N."/>
            <person name="Ward R."/>
            <person name="Stajich J.E."/>
            <person name="Kurbessoian T."/>
        </authorList>
    </citation>
    <scope>NUCLEOTIDE SEQUENCE</scope>
    <source>
        <strain evidence="1">GSE-NOS-MK-12-04C</strain>
    </source>
</reference>